<dbReference type="AlphaFoldDB" id="A0A1G9UFJ8"/>
<proteinExistence type="predicted"/>
<sequence>MPVETPRPNDDRFRPLRTGFAVIRFVLWLSWLIWTVIDQSTR</sequence>
<evidence type="ECO:0000313" key="2">
    <source>
        <dbReference type="EMBL" id="SDM58524.1"/>
    </source>
</evidence>
<organism evidence="2 3">
    <name type="scientific">Nonomuraea jiangxiensis</name>
    <dbReference type="NCBI Taxonomy" id="633440"/>
    <lineage>
        <taxon>Bacteria</taxon>
        <taxon>Bacillati</taxon>
        <taxon>Actinomycetota</taxon>
        <taxon>Actinomycetes</taxon>
        <taxon>Streptosporangiales</taxon>
        <taxon>Streptosporangiaceae</taxon>
        <taxon>Nonomuraea</taxon>
    </lineage>
</organism>
<keyword evidence="1" id="KW-0472">Membrane</keyword>
<keyword evidence="3" id="KW-1185">Reference proteome</keyword>
<reference evidence="2 3" key="1">
    <citation type="submission" date="2016-10" db="EMBL/GenBank/DDBJ databases">
        <authorList>
            <person name="de Groot N.N."/>
        </authorList>
    </citation>
    <scope>NUCLEOTIDE SEQUENCE [LARGE SCALE GENOMIC DNA]</scope>
    <source>
        <strain evidence="2 3">CGMCC 4.6533</strain>
    </source>
</reference>
<keyword evidence="1" id="KW-0812">Transmembrane</keyword>
<feature type="transmembrane region" description="Helical" evidence="1">
    <location>
        <begin position="20"/>
        <end position="37"/>
    </location>
</feature>
<name>A0A1G9UFJ8_9ACTN</name>
<accession>A0A1G9UFJ8</accession>
<dbReference type="EMBL" id="FNDJ01000048">
    <property type="protein sequence ID" value="SDM58524.1"/>
    <property type="molecule type" value="Genomic_DNA"/>
</dbReference>
<evidence type="ECO:0000313" key="3">
    <source>
        <dbReference type="Proteomes" id="UP000199202"/>
    </source>
</evidence>
<protein>
    <submittedName>
        <fullName evidence="2">Uncharacterized protein</fullName>
    </submittedName>
</protein>
<evidence type="ECO:0000256" key="1">
    <source>
        <dbReference type="SAM" id="Phobius"/>
    </source>
</evidence>
<keyword evidence="1" id="KW-1133">Transmembrane helix</keyword>
<dbReference type="Proteomes" id="UP000199202">
    <property type="component" value="Unassembled WGS sequence"/>
</dbReference>
<gene>
    <name evidence="2" type="ORF">SAMN05421869_14830</name>
</gene>